<sequence>MGSAPLEIPVSTSTTSYWCSDAHTMRAHELRMQKAQRVKRRAEPPGFAPRSRRGSKRRRRRSTRRTGPEGQGRGKRGGDGMRHDGPGTARPWGGGHHGTAPQPVWHPLGARPCAGLVQVLKERGLGEAHTGGGEEEREEAWEKGRRNRMRRGTQDGLAPLACGRRPLSCWDSPHVSQRWRKRRAREDDDEAQEEGQEEGRENDQLVDEAQRVDRPVGAVLFSQVAPLGSRRRLQELDGALLPSLEAICICLQPGPPSPCLFSHRAAGLSTLTSLSGLAGRSRWHSRGPKKWPPARAEVEEKPRASQNHGVGGPGAGPASPEAPNSID</sequence>
<keyword evidence="3" id="KW-1185">Reference proteome</keyword>
<evidence type="ECO:0000313" key="3">
    <source>
        <dbReference type="Proteomes" id="UP001189429"/>
    </source>
</evidence>
<feature type="compositionally biased region" description="Basic residues" evidence="1">
    <location>
        <begin position="50"/>
        <end position="64"/>
    </location>
</feature>
<feature type="compositionally biased region" description="Basic and acidic residues" evidence="1">
    <location>
        <begin position="197"/>
        <end position="210"/>
    </location>
</feature>
<feature type="compositionally biased region" description="Basic and acidic residues" evidence="1">
    <location>
        <begin position="76"/>
        <end position="85"/>
    </location>
</feature>
<feature type="region of interest" description="Disordered" evidence="1">
    <location>
        <begin position="124"/>
        <end position="159"/>
    </location>
</feature>
<protein>
    <submittedName>
        <fullName evidence="2">Uncharacterized protein</fullName>
    </submittedName>
</protein>
<proteinExistence type="predicted"/>
<dbReference type="Proteomes" id="UP001189429">
    <property type="component" value="Unassembled WGS sequence"/>
</dbReference>
<accession>A0ABN9UHZ7</accession>
<evidence type="ECO:0000313" key="2">
    <source>
        <dbReference type="EMBL" id="CAK0858637.1"/>
    </source>
</evidence>
<feature type="region of interest" description="Disordered" evidence="1">
    <location>
        <begin position="278"/>
        <end position="327"/>
    </location>
</feature>
<name>A0ABN9UHZ7_9DINO</name>
<feature type="compositionally biased region" description="Low complexity" evidence="1">
    <location>
        <begin position="316"/>
        <end position="327"/>
    </location>
</feature>
<organism evidence="2 3">
    <name type="scientific">Prorocentrum cordatum</name>
    <dbReference type="NCBI Taxonomy" id="2364126"/>
    <lineage>
        <taxon>Eukaryota</taxon>
        <taxon>Sar</taxon>
        <taxon>Alveolata</taxon>
        <taxon>Dinophyceae</taxon>
        <taxon>Prorocentrales</taxon>
        <taxon>Prorocentraceae</taxon>
        <taxon>Prorocentrum</taxon>
    </lineage>
</organism>
<comment type="caution">
    <text evidence="2">The sequence shown here is derived from an EMBL/GenBank/DDBJ whole genome shotgun (WGS) entry which is preliminary data.</text>
</comment>
<feature type="compositionally biased region" description="Acidic residues" evidence="1">
    <location>
        <begin position="187"/>
        <end position="196"/>
    </location>
</feature>
<feature type="region of interest" description="Disordered" evidence="1">
    <location>
        <begin position="176"/>
        <end position="210"/>
    </location>
</feature>
<evidence type="ECO:0000256" key="1">
    <source>
        <dbReference type="SAM" id="MobiDB-lite"/>
    </source>
</evidence>
<dbReference type="EMBL" id="CAUYUJ010015829">
    <property type="protein sequence ID" value="CAK0858637.1"/>
    <property type="molecule type" value="Genomic_DNA"/>
</dbReference>
<gene>
    <name evidence="2" type="ORF">PCOR1329_LOCUS48275</name>
</gene>
<reference evidence="2" key="1">
    <citation type="submission" date="2023-10" db="EMBL/GenBank/DDBJ databases">
        <authorList>
            <person name="Chen Y."/>
            <person name="Shah S."/>
            <person name="Dougan E. K."/>
            <person name="Thang M."/>
            <person name="Chan C."/>
        </authorList>
    </citation>
    <scope>NUCLEOTIDE SEQUENCE [LARGE SCALE GENOMIC DNA]</scope>
</reference>
<feature type="region of interest" description="Disordered" evidence="1">
    <location>
        <begin position="29"/>
        <end position="109"/>
    </location>
</feature>